<evidence type="ECO:0000256" key="4">
    <source>
        <dbReference type="RuleBase" id="RU003694"/>
    </source>
</evidence>
<evidence type="ECO:0000256" key="1">
    <source>
        <dbReference type="ARBA" id="ARBA00005194"/>
    </source>
</evidence>
<dbReference type="PANTHER" id="PTHR11712">
    <property type="entry name" value="POLYKETIDE SYNTHASE-RELATED"/>
    <property type="match status" value="1"/>
</dbReference>
<dbReference type="InterPro" id="IPR014031">
    <property type="entry name" value="Ketoacyl_synth_C"/>
</dbReference>
<dbReference type="UniPathway" id="UPA00094"/>
<feature type="region of interest" description="Disordered" evidence="5">
    <location>
        <begin position="234"/>
        <end position="262"/>
    </location>
</feature>
<dbReference type="SMART" id="SM00825">
    <property type="entry name" value="PKS_KS"/>
    <property type="match status" value="1"/>
</dbReference>
<dbReference type="InterPro" id="IPR000794">
    <property type="entry name" value="Beta-ketoacyl_synthase"/>
</dbReference>
<reference evidence="7 8" key="1">
    <citation type="submission" date="2016-03" db="EMBL/GenBank/DDBJ databases">
        <title>Chemosynthetic sulphur-oxidizing symbionts of marine invertebrate animals are capable of nitrogen fixation.</title>
        <authorList>
            <person name="Petersen J.M."/>
            <person name="Kemper A."/>
            <person name="Gruber-Vodicka H."/>
            <person name="Cardini U."/>
            <person name="Geest Mvander."/>
            <person name="Kleiner M."/>
            <person name="Bulgheresi S."/>
            <person name="Fussmann M."/>
            <person name="Herbold C."/>
            <person name="Seah B.K.B."/>
            <person name="Antony C.Paul."/>
            <person name="Liu D."/>
            <person name="Belitz A."/>
            <person name="Weber M."/>
        </authorList>
    </citation>
    <scope>NUCLEOTIDE SEQUENCE [LARGE SCALE GENOMIC DNA]</scope>
    <source>
        <strain evidence="7">G_D</strain>
    </source>
</reference>
<dbReference type="Pfam" id="PF00109">
    <property type="entry name" value="ketoacyl-synt"/>
    <property type="match status" value="1"/>
</dbReference>
<evidence type="ECO:0000313" key="7">
    <source>
        <dbReference type="EMBL" id="ODB97261.1"/>
    </source>
</evidence>
<evidence type="ECO:0000256" key="2">
    <source>
        <dbReference type="ARBA" id="ARBA00008467"/>
    </source>
</evidence>
<dbReference type="CDD" id="cd00834">
    <property type="entry name" value="KAS_I_II"/>
    <property type="match status" value="1"/>
</dbReference>
<organism evidence="7 8">
    <name type="scientific">Candidatus Thiodiazotropha endoloripes</name>
    <dbReference type="NCBI Taxonomy" id="1818881"/>
    <lineage>
        <taxon>Bacteria</taxon>
        <taxon>Pseudomonadati</taxon>
        <taxon>Pseudomonadota</taxon>
        <taxon>Gammaproteobacteria</taxon>
        <taxon>Chromatiales</taxon>
        <taxon>Sedimenticolaceae</taxon>
        <taxon>Candidatus Thiodiazotropha</taxon>
    </lineage>
</organism>
<dbReference type="InterPro" id="IPR016039">
    <property type="entry name" value="Thiolase-like"/>
</dbReference>
<dbReference type="InterPro" id="IPR018201">
    <property type="entry name" value="Ketoacyl_synth_AS"/>
</dbReference>
<dbReference type="NCBIfam" id="NF006618">
    <property type="entry name" value="PRK09185.1"/>
    <property type="match status" value="1"/>
</dbReference>
<comment type="caution">
    <text evidence="7">The sequence shown here is derived from an EMBL/GenBank/DDBJ whole genome shotgun (WGS) entry which is preliminary data.</text>
</comment>
<dbReference type="PROSITE" id="PS52004">
    <property type="entry name" value="KS3_2"/>
    <property type="match status" value="1"/>
</dbReference>
<dbReference type="RefSeq" id="WP_069024474.1">
    <property type="nucleotide sequence ID" value="NZ_LVJZ01000003.1"/>
</dbReference>
<gene>
    <name evidence="7" type="ORF">A3196_11130</name>
</gene>
<evidence type="ECO:0000313" key="8">
    <source>
        <dbReference type="Proteomes" id="UP000094849"/>
    </source>
</evidence>
<dbReference type="AlphaFoldDB" id="A0A1E2URH7"/>
<sequence>MTPLSITHFTLTNALGCGKTASLEALRTGRSGLQPCDLENVDLATWIGRVSGLEDMPLEERVSDYDCRNNRLAQLALQQDDFLPAVKQAVERYGADRIGVFMGTSTSGIATTEAAYLTRINDALPAEFTPQYTHNIASSSHFIRDYLGLNGTAIAISTACSSSAKVFAAAYRYMTAGVCDAAIVGGVDSLCLTTLYGFNALDLVSAEPCRPWDGQRNGINIGEGAGFALLEKPQDGDSSPSLIGYGESSDAHHMSTPHPEGAGARHAMQQALQRAGLEIGDIDYINLHGTATRSNDASEDSAVCGLFGNLTPCSSTKGFTGHTLGAAGITESIFALLCLQDGLLPQSLQTRQQDDSLGANILLNPEQRELRHVLSNSFGFGGNNCSLIFGAAS</sequence>
<dbReference type="GO" id="GO:0004315">
    <property type="term" value="F:3-oxoacyl-[acyl-carrier-protein] synthase activity"/>
    <property type="evidence" value="ECO:0007669"/>
    <property type="project" value="InterPro"/>
</dbReference>
<dbReference type="GO" id="GO:0005829">
    <property type="term" value="C:cytosol"/>
    <property type="evidence" value="ECO:0007669"/>
    <property type="project" value="TreeGrafter"/>
</dbReference>
<dbReference type="InterPro" id="IPR014030">
    <property type="entry name" value="Ketoacyl_synth_N"/>
</dbReference>
<dbReference type="InterPro" id="IPR020841">
    <property type="entry name" value="PKS_Beta-ketoAc_synthase_dom"/>
</dbReference>
<dbReference type="PANTHER" id="PTHR11712:SF320">
    <property type="entry name" value="BETA-KETOACYL SYNTHASE"/>
    <property type="match status" value="1"/>
</dbReference>
<dbReference type="Pfam" id="PF02801">
    <property type="entry name" value="Ketoacyl-synt_C"/>
    <property type="match status" value="1"/>
</dbReference>
<dbReference type="Proteomes" id="UP000094849">
    <property type="component" value="Unassembled WGS sequence"/>
</dbReference>
<feature type="domain" description="Ketosynthase family 3 (KS3)" evidence="6">
    <location>
        <begin position="1"/>
        <end position="391"/>
    </location>
</feature>
<evidence type="ECO:0000259" key="6">
    <source>
        <dbReference type="PROSITE" id="PS52004"/>
    </source>
</evidence>
<keyword evidence="8" id="KW-1185">Reference proteome</keyword>
<evidence type="ECO:0000256" key="3">
    <source>
        <dbReference type="ARBA" id="ARBA00022679"/>
    </source>
</evidence>
<dbReference type="SUPFAM" id="SSF53901">
    <property type="entry name" value="Thiolase-like"/>
    <property type="match status" value="2"/>
</dbReference>
<accession>A0A1E2URH7</accession>
<keyword evidence="3 4" id="KW-0808">Transferase</keyword>
<name>A0A1E2URH7_9GAMM</name>
<dbReference type="GO" id="GO:0006633">
    <property type="term" value="P:fatty acid biosynthetic process"/>
    <property type="evidence" value="ECO:0007669"/>
    <property type="project" value="UniProtKB-UniPathway"/>
</dbReference>
<comment type="pathway">
    <text evidence="1">Lipid metabolism; fatty acid biosynthesis.</text>
</comment>
<protein>
    <submittedName>
        <fullName evidence="7">Beta-ketoacyl-[acyl-carrier-protein] synthase II</fullName>
    </submittedName>
</protein>
<dbReference type="EMBL" id="LVJZ01000003">
    <property type="protein sequence ID" value="ODB97261.1"/>
    <property type="molecule type" value="Genomic_DNA"/>
</dbReference>
<dbReference type="STRING" id="1818881.A3196_11130"/>
<proteinExistence type="inferred from homology"/>
<dbReference type="Gene3D" id="3.40.47.10">
    <property type="match status" value="1"/>
</dbReference>
<comment type="similarity">
    <text evidence="2 4">Belongs to the thiolase-like superfamily. Beta-ketoacyl-ACP synthases family.</text>
</comment>
<dbReference type="PROSITE" id="PS00606">
    <property type="entry name" value="KS3_1"/>
    <property type="match status" value="1"/>
</dbReference>
<evidence type="ECO:0000256" key="5">
    <source>
        <dbReference type="SAM" id="MobiDB-lite"/>
    </source>
</evidence>